<feature type="domain" description="ATP-cone" evidence="4">
    <location>
        <begin position="3"/>
        <end position="88"/>
    </location>
</feature>
<comment type="caution">
    <text evidence="5">The sequence shown here is derived from an EMBL/GenBank/DDBJ whole genome shotgun (WGS) entry which is preliminary data.</text>
</comment>
<keyword evidence="1 3" id="KW-0547">Nucleotide-binding</keyword>
<name>A0A1F5G4P7_9BACT</name>
<protein>
    <recommendedName>
        <fullName evidence="4">ATP-cone domain-containing protein</fullName>
    </recommendedName>
</protein>
<dbReference type="GO" id="GO:0005524">
    <property type="term" value="F:ATP binding"/>
    <property type="evidence" value="ECO:0007669"/>
    <property type="project" value="UniProtKB-UniRule"/>
</dbReference>
<gene>
    <name evidence="5" type="ORF">A2164_01420</name>
</gene>
<dbReference type="Pfam" id="PF03477">
    <property type="entry name" value="ATP-cone"/>
    <property type="match status" value="1"/>
</dbReference>
<evidence type="ECO:0000256" key="2">
    <source>
        <dbReference type="ARBA" id="ARBA00022840"/>
    </source>
</evidence>
<evidence type="ECO:0000256" key="1">
    <source>
        <dbReference type="ARBA" id="ARBA00022741"/>
    </source>
</evidence>
<evidence type="ECO:0000313" key="5">
    <source>
        <dbReference type="EMBL" id="OGD86846.1"/>
    </source>
</evidence>
<evidence type="ECO:0000313" key="6">
    <source>
        <dbReference type="Proteomes" id="UP000176317"/>
    </source>
</evidence>
<dbReference type="EMBL" id="MFAT01000014">
    <property type="protein sequence ID" value="OGD86846.1"/>
    <property type="molecule type" value="Genomic_DNA"/>
</dbReference>
<reference evidence="5 6" key="1">
    <citation type="journal article" date="2016" name="Nat. Commun.">
        <title>Thousands of microbial genomes shed light on interconnected biogeochemical processes in an aquifer system.</title>
        <authorList>
            <person name="Anantharaman K."/>
            <person name="Brown C.T."/>
            <person name="Hug L.A."/>
            <person name="Sharon I."/>
            <person name="Castelle C.J."/>
            <person name="Probst A.J."/>
            <person name="Thomas B.C."/>
            <person name="Singh A."/>
            <person name="Wilkins M.J."/>
            <person name="Karaoz U."/>
            <person name="Brodie E.L."/>
            <person name="Williams K.H."/>
            <person name="Hubbard S.S."/>
            <person name="Banfield J.F."/>
        </authorList>
    </citation>
    <scope>NUCLEOTIDE SEQUENCE [LARGE SCALE GENOMIC DNA]</scope>
</reference>
<sequence>MEIRVIKKGGTSEEFDPDKIARVVTAAGLAPKDGFMIAIEVANWVKKQNKKSIGSYEVRKKIVEEVGKINKDVAKVYNWYEETKERELI</sequence>
<dbReference type="PROSITE" id="PS51161">
    <property type="entry name" value="ATP_CONE"/>
    <property type="match status" value="1"/>
</dbReference>
<keyword evidence="2 3" id="KW-0067">ATP-binding</keyword>
<dbReference type="Proteomes" id="UP000176317">
    <property type="component" value="Unassembled WGS sequence"/>
</dbReference>
<evidence type="ECO:0000256" key="3">
    <source>
        <dbReference type="PROSITE-ProRule" id="PRU00492"/>
    </source>
</evidence>
<evidence type="ECO:0000259" key="4">
    <source>
        <dbReference type="PROSITE" id="PS51161"/>
    </source>
</evidence>
<proteinExistence type="predicted"/>
<dbReference type="AlphaFoldDB" id="A0A1F5G4P7"/>
<organism evidence="5 6">
    <name type="scientific">Candidatus Curtissbacteria bacterium RBG_13_35_7</name>
    <dbReference type="NCBI Taxonomy" id="1797705"/>
    <lineage>
        <taxon>Bacteria</taxon>
        <taxon>Candidatus Curtissiibacteriota</taxon>
    </lineage>
</organism>
<accession>A0A1F5G4P7</accession>
<dbReference type="InterPro" id="IPR005144">
    <property type="entry name" value="ATP-cone_dom"/>
</dbReference>